<keyword evidence="1" id="KW-0472">Membrane</keyword>
<dbReference type="EMBL" id="BDQI01000054">
    <property type="protein sequence ID" value="GAX58463.1"/>
    <property type="molecule type" value="Genomic_DNA"/>
</dbReference>
<dbReference type="STRING" id="1963.AQJ27_49635"/>
<dbReference type="RefSeq" id="WP_067385411.1">
    <property type="nucleotide sequence ID" value="NZ_BDQI01000054.1"/>
</dbReference>
<proteinExistence type="predicted"/>
<protein>
    <submittedName>
        <fullName evidence="2">Uncharacterized protein</fullName>
    </submittedName>
</protein>
<comment type="caution">
    <text evidence="2">The sequence shown here is derived from an EMBL/GenBank/DDBJ whole genome shotgun (WGS) entry which is preliminary data.</text>
</comment>
<sequence length="163" mass="17437">MSVLLCLLVVLVAVVSGVVFLGRGLACVWRGGLARSLRGLAYVVAAGAAVMYAWGMLYVAGAALEAEDGGADSSPIRPCRTGVQERDYWIDDYHVWWVPVRFVCHRSDGTTYDREVPGYVNPALAGLTVSAVALAVYARSMSARSVSARSASARSADERARRP</sequence>
<organism evidence="2 3">
    <name type="scientific">Streptomyces olivochromogenes</name>
    <dbReference type="NCBI Taxonomy" id="1963"/>
    <lineage>
        <taxon>Bacteria</taxon>
        <taxon>Bacillati</taxon>
        <taxon>Actinomycetota</taxon>
        <taxon>Actinomycetes</taxon>
        <taxon>Kitasatosporales</taxon>
        <taxon>Streptomycetaceae</taxon>
        <taxon>Streptomyces</taxon>
    </lineage>
</organism>
<evidence type="ECO:0000313" key="2">
    <source>
        <dbReference type="EMBL" id="GAX58463.1"/>
    </source>
</evidence>
<gene>
    <name evidence="2" type="ORF">SO3561_10036</name>
</gene>
<keyword evidence="1" id="KW-0812">Transmembrane</keyword>
<evidence type="ECO:0000256" key="1">
    <source>
        <dbReference type="SAM" id="Phobius"/>
    </source>
</evidence>
<keyword evidence="3" id="KW-1185">Reference proteome</keyword>
<keyword evidence="1" id="KW-1133">Transmembrane helix</keyword>
<dbReference type="AlphaFoldDB" id="A0A250VW65"/>
<accession>A0A250VW65</accession>
<dbReference type="Proteomes" id="UP000217446">
    <property type="component" value="Unassembled WGS sequence"/>
</dbReference>
<reference evidence="3" key="1">
    <citation type="submission" date="2017-05" db="EMBL/GenBank/DDBJ databases">
        <title>Streptomyces olivochromogenes NBRC 3561 whole genome shotgun sequence.</title>
        <authorList>
            <person name="Dohra H."/>
            <person name="Kodani S."/>
        </authorList>
    </citation>
    <scope>NUCLEOTIDE SEQUENCE [LARGE SCALE GENOMIC DNA]</scope>
    <source>
        <strain evidence="3">NBRC 3561</strain>
    </source>
</reference>
<name>A0A250VW65_STROL</name>
<feature type="transmembrane region" description="Helical" evidence="1">
    <location>
        <begin position="42"/>
        <end position="64"/>
    </location>
</feature>
<evidence type="ECO:0000313" key="3">
    <source>
        <dbReference type="Proteomes" id="UP000217446"/>
    </source>
</evidence>